<name>A0A838BUG8_9HYPH</name>
<keyword evidence="3" id="KW-1185">Reference proteome</keyword>
<evidence type="ECO:0000313" key="2">
    <source>
        <dbReference type="EMBL" id="MBA1159187.1"/>
    </source>
</evidence>
<comment type="caution">
    <text evidence="2">The sequence shown here is derived from an EMBL/GenBank/DDBJ whole genome shotgun (WGS) entry which is preliminary data.</text>
</comment>
<dbReference type="InterPro" id="IPR025669">
    <property type="entry name" value="AAA_dom"/>
</dbReference>
<evidence type="ECO:0000259" key="1">
    <source>
        <dbReference type="Pfam" id="PF13614"/>
    </source>
</evidence>
<gene>
    <name evidence="2" type="primary">repA</name>
    <name evidence="2" type="ORF">H0S73_24180</name>
</gene>
<dbReference type="PANTHER" id="PTHR13696">
    <property type="entry name" value="P-LOOP CONTAINING NUCLEOSIDE TRIPHOSPHATE HYDROLASE"/>
    <property type="match status" value="1"/>
</dbReference>
<dbReference type="NCBIfam" id="NF010443">
    <property type="entry name" value="PRK13869.1"/>
    <property type="match status" value="1"/>
</dbReference>
<dbReference type="EMBL" id="JACDXJ010000003">
    <property type="protein sequence ID" value="MBA1159187.1"/>
    <property type="molecule type" value="Genomic_DNA"/>
</dbReference>
<evidence type="ECO:0000313" key="3">
    <source>
        <dbReference type="Proteomes" id="UP000572984"/>
    </source>
</evidence>
<dbReference type="InterPro" id="IPR027417">
    <property type="entry name" value="P-loop_NTPase"/>
</dbReference>
<dbReference type="NCBIfam" id="TIGR03453">
    <property type="entry name" value="partition_RepA"/>
    <property type="match status" value="1"/>
</dbReference>
<protein>
    <submittedName>
        <fullName evidence="2">Plasmid partitioning protein RepA</fullName>
    </submittedName>
</protein>
<dbReference type="SUPFAM" id="SSF52540">
    <property type="entry name" value="P-loop containing nucleoside triphosphate hydrolases"/>
    <property type="match status" value="1"/>
</dbReference>
<dbReference type="Gene3D" id="3.40.50.300">
    <property type="entry name" value="P-loop containing nucleotide triphosphate hydrolases"/>
    <property type="match status" value="1"/>
</dbReference>
<proteinExistence type="predicted"/>
<accession>A0A838BUG8</accession>
<dbReference type="Pfam" id="PF13614">
    <property type="entry name" value="AAA_31"/>
    <property type="match status" value="1"/>
</dbReference>
<sequence length="400" mass="45082">MSALEQSTVDPVVAPIEENNRAQISLDAELLATELQKHTQRIFPPVAQKAIRRFSSAEAANFLGIHEGYLRQLAVDGKAPLPDIQPNGKRTFSVEEINAVREFLDSNQSNRRYIPHRTAGEKLQVISVINFKGGSAKTTTAAHLSQYLALRGYRVLAIDLDPQASLSTLFGQQPELDVLPNETLYGALRYDSYRTSIEEIIRATYLPGLHFIPGNLELMEFETTTPVAKEVRTFFLRITEALQPVESEYDIVVMDCPPNLGYLTMAALSAATSLLVTVHPQMLDVLSMAQFLKMVGDTVNLFGNRRPDYDWLRYLITRHEPNDGPQNQMVTWMRSLFEHRVLQNPVLKSTAIADSGLTKQTLYEVDRTKFTKSTYDRALESLDLVNGEIEANIRRAWGRQ</sequence>
<dbReference type="PANTHER" id="PTHR13696:SF52">
    <property type="entry name" value="PARA FAMILY PROTEIN CT_582"/>
    <property type="match status" value="1"/>
</dbReference>
<dbReference type="CDD" id="cd02042">
    <property type="entry name" value="ParAB_family"/>
    <property type="match status" value="1"/>
</dbReference>
<dbReference type="InterPro" id="IPR050678">
    <property type="entry name" value="DNA_Partitioning_ATPase"/>
</dbReference>
<dbReference type="InterPro" id="IPR017818">
    <property type="entry name" value="Plasmid_partition_RepA"/>
</dbReference>
<organism evidence="2 3">
    <name type="scientific">Microvirga mediterraneensis</name>
    <dbReference type="NCBI Taxonomy" id="2754695"/>
    <lineage>
        <taxon>Bacteria</taxon>
        <taxon>Pseudomonadati</taxon>
        <taxon>Pseudomonadota</taxon>
        <taxon>Alphaproteobacteria</taxon>
        <taxon>Hyphomicrobiales</taxon>
        <taxon>Methylobacteriaceae</taxon>
        <taxon>Microvirga</taxon>
    </lineage>
</organism>
<dbReference type="AlphaFoldDB" id="A0A838BUG8"/>
<feature type="domain" description="AAA" evidence="1">
    <location>
        <begin position="124"/>
        <end position="296"/>
    </location>
</feature>
<dbReference type="RefSeq" id="WP_181054779.1">
    <property type="nucleotide sequence ID" value="NZ_JACDXJ010000003.1"/>
</dbReference>
<dbReference type="Proteomes" id="UP000572984">
    <property type="component" value="Unassembled WGS sequence"/>
</dbReference>
<reference evidence="2 3" key="1">
    <citation type="submission" date="2020-07" db="EMBL/GenBank/DDBJ databases">
        <title>Draft genome and description of Microvirga mediterraneensis Marseille-Q2068 sp. nov.</title>
        <authorList>
            <person name="Boxberger M."/>
        </authorList>
    </citation>
    <scope>NUCLEOTIDE SEQUENCE [LARGE SCALE GENOMIC DNA]</scope>
    <source>
        <strain evidence="2 3">Marseille-Q2068</strain>
    </source>
</reference>